<proteinExistence type="predicted"/>
<dbReference type="RefSeq" id="WP_128228467.1">
    <property type="nucleotide sequence ID" value="NZ_SACR01000003.1"/>
</dbReference>
<keyword evidence="2" id="KW-1185">Reference proteome</keyword>
<accession>A0A437RH63</accession>
<dbReference type="EMBL" id="SACR01000003">
    <property type="protein sequence ID" value="RVU46101.1"/>
    <property type="molecule type" value="Genomic_DNA"/>
</dbReference>
<evidence type="ECO:0000313" key="1">
    <source>
        <dbReference type="EMBL" id="RVU46101.1"/>
    </source>
</evidence>
<dbReference type="InterPro" id="IPR012334">
    <property type="entry name" value="Pectin_lyas_fold"/>
</dbReference>
<reference evidence="1 2" key="1">
    <citation type="submission" date="2019-01" db="EMBL/GenBank/DDBJ databases">
        <authorList>
            <person name="Chen W.-M."/>
        </authorList>
    </citation>
    <scope>NUCLEOTIDE SEQUENCE [LARGE SCALE GENOMIC DNA]</scope>
    <source>
        <strain evidence="1 2">KYPY4</strain>
    </source>
</reference>
<evidence type="ECO:0000313" key="2">
    <source>
        <dbReference type="Proteomes" id="UP000285575"/>
    </source>
</evidence>
<sequence>MSQLISAAVARLRAELASAAAGQGDALITVQRSAAGAAPTSAHTWNDRQEFNLASDFGMTAANTRAEVKAALQAAITAAASMGGGVVKVPGWLDYGYKDTDLSTHPDFTGITVPVAVIDYSKGASYAGFPAVYDGMQERVFTHTPQTTSPGQHNGNTKWLRAYWAPAYTISNDSNLAPPGHPSRTAMDNRRAFYATAVDGSVVWQWGQGTQIGTSLTDAEMSAMAIDCYGANVGGARGTFTWVVAQVDTGHTSFGGETNNPPAAWHFKELSPAGLAHMVEGLGTTVFCSIRNSVGAAEDVHVKNALGSLQLAVTAGVALTVDKTTRAVALERPLRLPVFSRAALPDPATFAEHFINVNDAIGGRTIAVSNGAAWVSILTGANV</sequence>
<dbReference type="OrthoDB" id="2989931at2"/>
<name>A0A437RH63_9BURK</name>
<organism evidence="1 2">
    <name type="scientific">Rubrivivax rivuli</name>
    <dbReference type="NCBI Taxonomy" id="1862385"/>
    <lineage>
        <taxon>Bacteria</taxon>
        <taxon>Pseudomonadati</taxon>
        <taxon>Pseudomonadota</taxon>
        <taxon>Betaproteobacteria</taxon>
        <taxon>Burkholderiales</taxon>
        <taxon>Sphaerotilaceae</taxon>
        <taxon>Rubrivivax</taxon>
    </lineage>
</organism>
<protein>
    <submittedName>
        <fullName evidence="1">Uncharacterized protein</fullName>
    </submittedName>
</protein>
<dbReference type="Proteomes" id="UP000285575">
    <property type="component" value="Unassembled WGS sequence"/>
</dbReference>
<dbReference type="Gene3D" id="2.160.20.10">
    <property type="entry name" value="Single-stranded right-handed beta-helix, Pectin lyase-like"/>
    <property type="match status" value="1"/>
</dbReference>
<gene>
    <name evidence="1" type="ORF">EOE66_09545</name>
</gene>
<comment type="caution">
    <text evidence="1">The sequence shown here is derived from an EMBL/GenBank/DDBJ whole genome shotgun (WGS) entry which is preliminary data.</text>
</comment>
<dbReference type="AlphaFoldDB" id="A0A437RH63"/>